<name>A0A6S6TA08_9BACT</name>
<proteinExistence type="inferred from homology"/>
<dbReference type="InterPro" id="IPR008978">
    <property type="entry name" value="HSP20-like_chaperone"/>
</dbReference>
<sequence>MFIFLFLPLSVCSEIDMQKGIYDAAEEMMKFDEKMNKMIAEHNNIAYEGDENLAFSNVSIEDFKEVANGYELTRDINDSNLQLEVKVKDTLLIISLSSKEVKEIVTGSEIGAETIMTSSTVSLPIPNDADKSKLSSSYKDGKLLVKLPKK</sequence>
<dbReference type="Pfam" id="PF00011">
    <property type="entry name" value="HSP20"/>
    <property type="match status" value="1"/>
</dbReference>
<accession>A0A6S6TA08</accession>
<dbReference type="Gene3D" id="2.60.40.790">
    <property type="match status" value="1"/>
</dbReference>
<organism evidence="4">
    <name type="scientific">uncultured Sulfurovum sp</name>
    <dbReference type="NCBI Taxonomy" id="269237"/>
    <lineage>
        <taxon>Bacteria</taxon>
        <taxon>Pseudomonadati</taxon>
        <taxon>Campylobacterota</taxon>
        <taxon>Epsilonproteobacteria</taxon>
        <taxon>Campylobacterales</taxon>
        <taxon>Sulfurovaceae</taxon>
        <taxon>Sulfurovum</taxon>
        <taxon>environmental samples</taxon>
    </lineage>
</organism>
<protein>
    <recommendedName>
        <fullName evidence="3">SHSP domain-containing protein</fullName>
    </recommendedName>
</protein>
<dbReference type="PROSITE" id="PS01031">
    <property type="entry name" value="SHSP"/>
    <property type="match status" value="1"/>
</dbReference>
<dbReference type="CDD" id="cd06464">
    <property type="entry name" value="ACD_sHsps-like"/>
    <property type="match status" value="1"/>
</dbReference>
<dbReference type="InterPro" id="IPR002068">
    <property type="entry name" value="A-crystallin/Hsp20_dom"/>
</dbReference>
<comment type="similarity">
    <text evidence="1 2">Belongs to the small heat shock protein (HSP20) family.</text>
</comment>
<evidence type="ECO:0000259" key="3">
    <source>
        <dbReference type="PROSITE" id="PS01031"/>
    </source>
</evidence>
<dbReference type="SUPFAM" id="SSF49764">
    <property type="entry name" value="HSP20-like chaperones"/>
    <property type="match status" value="1"/>
</dbReference>
<gene>
    <name evidence="4" type="ORF">HELGO_WM5061</name>
</gene>
<feature type="domain" description="SHSP" evidence="3">
    <location>
        <begin position="51"/>
        <end position="150"/>
    </location>
</feature>
<dbReference type="EMBL" id="CACVAU010000058">
    <property type="protein sequence ID" value="CAA6820161.1"/>
    <property type="molecule type" value="Genomic_DNA"/>
</dbReference>
<dbReference type="AlphaFoldDB" id="A0A6S6TA08"/>
<reference evidence="4" key="1">
    <citation type="submission" date="2020-01" db="EMBL/GenBank/DDBJ databases">
        <authorList>
            <person name="Meier V. D."/>
            <person name="Meier V D."/>
        </authorList>
    </citation>
    <scope>NUCLEOTIDE SEQUENCE</scope>
    <source>
        <strain evidence="4">HLG_WM_MAG_05</strain>
    </source>
</reference>
<evidence type="ECO:0000313" key="4">
    <source>
        <dbReference type="EMBL" id="CAA6820161.1"/>
    </source>
</evidence>
<evidence type="ECO:0000256" key="2">
    <source>
        <dbReference type="RuleBase" id="RU003616"/>
    </source>
</evidence>
<evidence type="ECO:0000256" key="1">
    <source>
        <dbReference type="PROSITE-ProRule" id="PRU00285"/>
    </source>
</evidence>